<keyword evidence="2" id="KW-1185">Reference proteome</keyword>
<organism evidence="1 2">
    <name type="scientific">Dyadobacter psychrotolerans</name>
    <dbReference type="NCBI Taxonomy" id="2541721"/>
    <lineage>
        <taxon>Bacteria</taxon>
        <taxon>Pseudomonadati</taxon>
        <taxon>Bacteroidota</taxon>
        <taxon>Cytophagia</taxon>
        <taxon>Cytophagales</taxon>
        <taxon>Spirosomataceae</taxon>
        <taxon>Dyadobacter</taxon>
    </lineage>
</organism>
<evidence type="ECO:0008006" key="3">
    <source>
        <dbReference type="Google" id="ProtNLM"/>
    </source>
</evidence>
<protein>
    <recommendedName>
        <fullName evidence="3">Type II toxin-antitoxin system HigB family toxin</fullName>
    </recommendedName>
</protein>
<dbReference type="Proteomes" id="UP000294850">
    <property type="component" value="Unassembled WGS sequence"/>
</dbReference>
<dbReference type="AlphaFoldDB" id="A0A4V2Z3F8"/>
<dbReference type="OrthoDB" id="9799912at2"/>
<dbReference type="InterPro" id="IPR018669">
    <property type="entry name" value="Toxin_HigB"/>
</dbReference>
<proteinExistence type="predicted"/>
<dbReference type="GO" id="GO:0003723">
    <property type="term" value="F:RNA binding"/>
    <property type="evidence" value="ECO:0007669"/>
    <property type="project" value="InterPro"/>
</dbReference>
<name>A0A4V2Z3F8_9BACT</name>
<accession>A0A4V2Z3F8</accession>
<reference evidence="1 2" key="1">
    <citation type="submission" date="2019-03" db="EMBL/GenBank/DDBJ databases">
        <title>Dyadobacter AR-3-6 sp. nov., isolated from arctic soil.</title>
        <authorList>
            <person name="Chaudhary D.K."/>
        </authorList>
    </citation>
    <scope>NUCLEOTIDE SEQUENCE [LARGE SCALE GENOMIC DNA]</scope>
    <source>
        <strain evidence="1 2">AR-3-6</strain>
    </source>
</reference>
<dbReference type="GO" id="GO:0110001">
    <property type="term" value="C:toxin-antitoxin complex"/>
    <property type="evidence" value="ECO:0007669"/>
    <property type="project" value="InterPro"/>
</dbReference>
<sequence>MIVEIDYDDEIVEIRFIGTHSEYDTVDASTV</sequence>
<gene>
    <name evidence="1" type="ORF">E0F88_22640</name>
</gene>
<evidence type="ECO:0000313" key="2">
    <source>
        <dbReference type="Proteomes" id="UP000294850"/>
    </source>
</evidence>
<dbReference type="Pfam" id="PF09907">
    <property type="entry name" value="HigB_toxin"/>
    <property type="match status" value="1"/>
</dbReference>
<evidence type="ECO:0000313" key="1">
    <source>
        <dbReference type="EMBL" id="TDE12558.1"/>
    </source>
</evidence>
<comment type="caution">
    <text evidence="1">The sequence shown here is derived from an EMBL/GenBank/DDBJ whole genome shotgun (WGS) entry which is preliminary data.</text>
</comment>
<dbReference type="GO" id="GO:0004519">
    <property type="term" value="F:endonuclease activity"/>
    <property type="evidence" value="ECO:0007669"/>
    <property type="project" value="InterPro"/>
</dbReference>
<dbReference type="EMBL" id="SMFL01000009">
    <property type="protein sequence ID" value="TDE12558.1"/>
    <property type="molecule type" value="Genomic_DNA"/>
</dbReference>